<evidence type="ECO:0000256" key="1">
    <source>
        <dbReference type="ARBA" id="ARBA00005251"/>
    </source>
</evidence>
<evidence type="ECO:0000256" key="5">
    <source>
        <dbReference type="HAMAP-Rule" id="MF_00532"/>
    </source>
</evidence>
<dbReference type="PANTHER" id="PTHR21569">
    <property type="entry name" value="RIBOSOMAL PROTEIN S9"/>
    <property type="match status" value="1"/>
</dbReference>
<sequence length="164" mass="17852">MAEEIKSLDELNTVVEGTDAPAAEQTLAPRAPERDALGRAYATGKRKDAVARVWIKPGSGKVTVNGKEMDKYFARPVLQMILRQPFQVAGVENEFDVMATVKGGGLSGQAGAVKHGISKALQLYEPSMRAALKAAGFLTRDSRVVERKKFGKAKARKSFQFSKR</sequence>
<feature type="region of interest" description="Disordered" evidence="7">
    <location>
        <begin position="1"/>
        <end position="34"/>
    </location>
</feature>
<dbReference type="Proteomes" id="UP000617355">
    <property type="component" value="Unassembled WGS sequence"/>
</dbReference>
<name>A0ABQ1QLE0_9RHOB</name>
<evidence type="ECO:0000313" key="9">
    <source>
        <dbReference type="Proteomes" id="UP000617355"/>
    </source>
</evidence>
<proteinExistence type="inferred from homology"/>
<protein>
    <recommendedName>
        <fullName evidence="4 5">Small ribosomal subunit protein uS9</fullName>
    </recommendedName>
</protein>
<accession>A0ABQ1QLE0</accession>
<dbReference type="InterPro" id="IPR020574">
    <property type="entry name" value="Ribosomal_uS9_CS"/>
</dbReference>
<dbReference type="HAMAP" id="MF_00532_B">
    <property type="entry name" value="Ribosomal_uS9_B"/>
    <property type="match status" value="1"/>
</dbReference>
<evidence type="ECO:0000256" key="4">
    <source>
        <dbReference type="ARBA" id="ARBA00035259"/>
    </source>
</evidence>
<evidence type="ECO:0000256" key="3">
    <source>
        <dbReference type="ARBA" id="ARBA00023274"/>
    </source>
</evidence>
<evidence type="ECO:0000256" key="6">
    <source>
        <dbReference type="RuleBase" id="RU003815"/>
    </source>
</evidence>
<reference evidence="9" key="1">
    <citation type="journal article" date="2019" name="Int. J. Syst. Evol. Microbiol.">
        <title>The Global Catalogue of Microorganisms (GCM) 10K type strain sequencing project: providing services to taxonomists for standard genome sequencing and annotation.</title>
        <authorList>
            <consortium name="The Broad Institute Genomics Platform"/>
            <consortium name="The Broad Institute Genome Sequencing Center for Infectious Disease"/>
            <person name="Wu L."/>
            <person name="Ma J."/>
        </authorList>
    </citation>
    <scope>NUCLEOTIDE SEQUENCE [LARGE SCALE GENOMIC DNA]</scope>
    <source>
        <strain evidence="9">CGMCC 1.12922</strain>
    </source>
</reference>
<dbReference type="Gene3D" id="3.30.230.10">
    <property type="match status" value="1"/>
</dbReference>
<dbReference type="NCBIfam" id="NF001099">
    <property type="entry name" value="PRK00132.1"/>
    <property type="match status" value="1"/>
</dbReference>
<dbReference type="EMBL" id="BMGI01000002">
    <property type="protein sequence ID" value="GGD33208.1"/>
    <property type="molecule type" value="Genomic_DNA"/>
</dbReference>
<dbReference type="PANTHER" id="PTHR21569:SF1">
    <property type="entry name" value="SMALL RIBOSOMAL SUBUNIT PROTEIN US9M"/>
    <property type="match status" value="1"/>
</dbReference>
<dbReference type="InterPro" id="IPR014721">
    <property type="entry name" value="Ribsml_uS5_D2-typ_fold_subgr"/>
</dbReference>
<dbReference type="InterPro" id="IPR023035">
    <property type="entry name" value="Ribosomal_uS9_bac/plastid"/>
</dbReference>
<keyword evidence="2 5" id="KW-0689">Ribosomal protein</keyword>
<evidence type="ECO:0000256" key="7">
    <source>
        <dbReference type="SAM" id="MobiDB-lite"/>
    </source>
</evidence>
<keyword evidence="9" id="KW-1185">Reference proteome</keyword>
<comment type="similarity">
    <text evidence="1 5 6">Belongs to the universal ribosomal protein uS9 family.</text>
</comment>
<evidence type="ECO:0000256" key="2">
    <source>
        <dbReference type="ARBA" id="ARBA00022980"/>
    </source>
</evidence>
<dbReference type="InterPro" id="IPR000754">
    <property type="entry name" value="Ribosomal_uS9"/>
</dbReference>
<gene>
    <name evidence="5 8" type="primary">rpsI</name>
    <name evidence="8" type="ORF">GCM10011358_16660</name>
</gene>
<dbReference type="GO" id="GO:0005840">
    <property type="term" value="C:ribosome"/>
    <property type="evidence" value="ECO:0007669"/>
    <property type="project" value="UniProtKB-KW"/>
</dbReference>
<keyword evidence="3 5" id="KW-0687">Ribonucleoprotein</keyword>
<evidence type="ECO:0000313" key="8">
    <source>
        <dbReference type="EMBL" id="GGD33208.1"/>
    </source>
</evidence>
<comment type="caution">
    <text evidence="8">The sequence shown here is derived from an EMBL/GenBank/DDBJ whole genome shotgun (WGS) entry which is preliminary data.</text>
</comment>
<organism evidence="8 9">
    <name type="scientific">Sinisalibacter lacisalsi</name>
    <dbReference type="NCBI Taxonomy" id="1526570"/>
    <lineage>
        <taxon>Bacteria</taxon>
        <taxon>Pseudomonadati</taxon>
        <taxon>Pseudomonadota</taxon>
        <taxon>Alphaproteobacteria</taxon>
        <taxon>Rhodobacterales</taxon>
        <taxon>Roseobacteraceae</taxon>
        <taxon>Sinisalibacter</taxon>
    </lineage>
</organism>
<dbReference type="SUPFAM" id="SSF54211">
    <property type="entry name" value="Ribosomal protein S5 domain 2-like"/>
    <property type="match status" value="1"/>
</dbReference>
<dbReference type="InterPro" id="IPR020568">
    <property type="entry name" value="Ribosomal_Su5_D2-typ_SF"/>
</dbReference>
<dbReference type="Pfam" id="PF00380">
    <property type="entry name" value="Ribosomal_S9"/>
    <property type="match status" value="1"/>
</dbReference>
<dbReference type="PROSITE" id="PS00360">
    <property type="entry name" value="RIBOSOMAL_S9"/>
    <property type="match status" value="1"/>
</dbReference>
<dbReference type="RefSeq" id="WP_188527169.1">
    <property type="nucleotide sequence ID" value="NZ_BMGI01000002.1"/>
</dbReference>